<dbReference type="Proteomes" id="UP001183420">
    <property type="component" value="Unassembled WGS sequence"/>
</dbReference>
<dbReference type="EMBL" id="JAVREM010000015">
    <property type="protein sequence ID" value="MDT0319646.1"/>
    <property type="molecule type" value="Genomic_DNA"/>
</dbReference>
<feature type="transmembrane region" description="Helical" evidence="1">
    <location>
        <begin position="97"/>
        <end position="117"/>
    </location>
</feature>
<keyword evidence="1" id="KW-0472">Membrane</keyword>
<organism evidence="2 3">
    <name type="scientific">Streptomyces millisiae</name>
    <dbReference type="NCBI Taxonomy" id="3075542"/>
    <lineage>
        <taxon>Bacteria</taxon>
        <taxon>Bacillati</taxon>
        <taxon>Actinomycetota</taxon>
        <taxon>Actinomycetes</taxon>
        <taxon>Kitasatosporales</taxon>
        <taxon>Streptomycetaceae</taxon>
        <taxon>Streptomyces</taxon>
    </lineage>
</organism>
<gene>
    <name evidence="2" type="ORF">RNC47_15005</name>
</gene>
<reference evidence="3" key="1">
    <citation type="submission" date="2023-07" db="EMBL/GenBank/DDBJ databases">
        <title>30 novel species of actinomycetes from the DSMZ collection.</title>
        <authorList>
            <person name="Nouioui I."/>
        </authorList>
    </citation>
    <scope>NUCLEOTIDE SEQUENCE [LARGE SCALE GENOMIC DNA]</scope>
    <source>
        <strain evidence="3">DSM 44918</strain>
    </source>
</reference>
<evidence type="ECO:0000313" key="2">
    <source>
        <dbReference type="EMBL" id="MDT0319646.1"/>
    </source>
</evidence>
<comment type="caution">
    <text evidence="2">The sequence shown here is derived from an EMBL/GenBank/DDBJ whole genome shotgun (WGS) entry which is preliminary data.</text>
</comment>
<proteinExistence type="predicted"/>
<keyword evidence="1" id="KW-0812">Transmembrane</keyword>
<protein>
    <submittedName>
        <fullName evidence="2">Uncharacterized protein</fullName>
    </submittedName>
</protein>
<sequence length="118" mass="12580">MSRAPVRVDTVETYPAAVLRGDVVTVGGRPLIVVARTHLDGGAVRLHFVSGERLSVHRGTTLRVLRADPPGLRPRSFWDEAAHHQGAPGRTTSRAEIWAPVLAGCALVVALATFLTLG</sequence>
<accession>A0ABU2LPW8</accession>
<name>A0ABU2LPW8_9ACTN</name>
<evidence type="ECO:0000313" key="3">
    <source>
        <dbReference type="Proteomes" id="UP001183420"/>
    </source>
</evidence>
<keyword evidence="1" id="KW-1133">Transmembrane helix</keyword>
<keyword evidence="3" id="KW-1185">Reference proteome</keyword>
<dbReference type="RefSeq" id="WP_311599064.1">
    <property type="nucleotide sequence ID" value="NZ_JAVREM010000015.1"/>
</dbReference>
<evidence type="ECO:0000256" key="1">
    <source>
        <dbReference type="SAM" id="Phobius"/>
    </source>
</evidence>